<dbReference type="InterPro" id="IPR025193">
    <property type="entry name" value="DUF4114"/>
</dbReference>
<feature type="compositionally biased region" description="Low complexity" evidence="1">
    <location>
        <begin position="553"/>
        <end position="579"/>
    </location>
</feature>
<feature type="compositionally biased region" description="Polar residues" evidence="1">
    <location>
        <begin position="236"/>
        <end position="257"/>
    </location>
</feature>
<feature type="compositionally biased region" description="Polar residues" evidence="1">
    <location>
        <begin position="451"/>
        <end position="470"/>
    </location>
</feature>
<keyword evidence="4" id="KW-1185">Reference proteome</keyword>
<comment type="caution">
    <text evidence="3">The sequence shown here is derived from an EMBL/GenBank/DDBJ whole genome shotgun (WGS) entry which is preliminary data.</text>
</comment>
<evidence type="ECO:0000313" key="4">
    <source>
        <dbReference type="Proteomes" id="UP000625316"/>
    </source>
</evidence>
<feature type="compositionally biased region" description="Polar residues" evidence="1">
    <location>
        <begin position="835"/>
        <end position="856"/>
    </location>
</feature>
<evidence type="ECO:0000259" key="2">
    <source>
        <dbReference type="Pfam" id="PF13448"/>
    </source>
</evidence>
<feature type="compositionally biased region" description="Polar residues" evidence="1">
    <location>
        <begin position="528"/>
        <end position="543"/>
    </location>
</feature>
<feature type="compositionally biased region" description="Polar residues" evidence="1">
    <location>
        <begin position="479"/>
        <end position="495"/>
    </location>
</feature>
<proteinExistence type="predicted"/>
<feature type="compositionally biased region" description="Basic and acidic residues" evidence="1">
    <location>
        <begin position="223"/>
        <end position="233"/>
    </location>
</feature>
<dbReference type="Proteomes" id="UP000625316">
    <property type="component" value="Unassembled WGS sequence"/>
</dbReference>
<feature type="region of interest" description="Disordered" evidence="1">
    <location>
        <begin position="835"/>
        <end position="884"/>
    </location>
</feature>
<name>A0A928VR80_9CYAN</name>
<evidence type="ECO:0000313" key="3">
    <source>
        <dbReference type="EMBL" id="MBE9031105.1"/>
    </source>
</evidence>
<dbReference type="Pfam" id="PF13448">
    <property type="entry name" value="DUF4114"/>
    <property type="match status" value="1"/>
</dbReference>
<gene>
    <name evidence="3" type="ORF">IQ266_15325</name>
</gene>
<feature type="region of interest" description="Disordered" evidence="1">
    <location>
        <begin position="210"/>
        <end position="271"/>
    </location>
</feature>
<feature type="compositionally biased region" description="Low complexity" evidence="1">
    <location>
        <begin position="599"/>
        <end position="613"/>
    </location>
</feature>
<dbReference type="AlphaFoldDB" id="A0A928VR80"/>
<evidence type="ECO:0000256" key="1">
    <source>
        <dbReference type="SAM" id="MobiDB-lite"/>
    </source>
</evidence>
<feature type="compositionally biased region" description="Low complexity" evidence="1">
    <location>
        <begin position="509"/>
        <end position="526"/>
    </location>
</feature>
<feature type="region of interest" description="Disordered" evidence="1">
    <location>
        <begin position="419"/>
        <end position="646"/>
    </location>
</feature>
<reference evidence="3" key="1">
    <citation type="submission" date="2020-10" db="EMBL/GenBank/DDBJ databases">
        <authorList>
            <person name="Castelo-Branco R."/>
            <person name="Eusebio N."/>
            <person name="Adriana R."/>
            <person name="Vieira A."/>
            <person name="Brugerolle De Fraissinette N."/>
            <person name="Rezende De Castro R."/>
            <person name="Schneider M.P."/>
            <person name="Vasconcelos V."/>
            <person name="Leao P.N."/>
        </authorList>
    </citation>
    <scope>NUCLEOTIDE SEQUENCE</scope>
    <source>
        <strain evidence="3">LEGE 11480</strain>
    </source>
</reference>
<feature type="domain" description="DUF4114" evidence="2">
    <location>
        <begin position="741"/>
        <end position="819"/>
    </location>
</feature>
<dbReference type="EMBL" id="JADEXQ010000052">
    <property type="protein sequence ID" value="MBE9031105.1"/>
    <property type="molecule type" value="Genomic_DNA"/>
</dbReference>
<accession>A0A928VR80</accession>
<organism evidence="3 4">
    <name type="scientific">Romeriopsis navalis LEGE 11480</name>
    <dbReference type="NCBI Taxonomy" id="2777977"/>
    <lineage>
        <taxon>Bacteria</taxon>
        <taxon>Bacillati</taxon>
        <taxon>Cyanobacteriota</taxon>
        <taxon>Cyanophyceae</taxon>
        <taxon>Leptolyngbyales</taxon>
        <taxon>Leptolyngbyaceae</taxon>
        <taxon>Romeriopsis</taxon>
        <taxon>Romeriopsis navalis</taxon>
    </lineage>
</organism>
<feature type="compositionally biased region" description="Low complexity" evidence="1">
    <location>
        <begin position="426"/>
        <end position="435"/>
    </location>
</feature>
<feature type="compositionally biased region" description="Polar residues" evidence="1">
    <location>
        <begin position="581"/>
        <end position="597"/>
    </location>
</feature>
<protein>
    <submittedName>
        <fullName evidence="3">DUF4114 domain-containing protein</fullName>
    </submittedName>
</protein>
<sequence>MKPMRLSESLIDFFQSKDQLLQDIDPASDLAVLWIEQVYAALEIIANSQKYRLLVSEAQLEQLALSDLAEAQSADFIAIHGAEAASSYDEFVASWRAEFESLGMVAVDQFPADAQPVEFRDLFSIAYLVLLENIWHLVPLGALDGALDQLPTSLLPGGQPLGGSSAITSTSFVAAIAIAIALIAMNAVKTVENVSPVPVPNLFAKAEAAGSSDNSAGKATSGKLHESNERDAKLANAQSNKSNRSNAKAATGNSAKGSSGHAASEPTAVSPEPWELTTALTLLSGLSLAGYFTLANSLKVQDPRNALDRNTATNSRSSEVAPEISVAAVDALVAPTTVAASENGIEQGNAFSRFVRQAIATLAEEFSPNITIQGVLNVIPEFLFGAPARAADLPPAVLPEDLQIDGLNEPIVTAADDPSVDVQSIGSNNPNSPSDPDSPDDEPGSPAGSANPDNPNSPNQPVSPTGSANPDSPDDLGSPTDSSNPANPDSPNQPGSPMGPSNPVNPSFPNQSDSPSNPANPDSPNQPGSPTSPNQPGLPNQPGSPIPDSLDDAASPTGPSNPANPGSPNQPGSPTGPTNPVNPHSPTDSGSPTGPNQPDSPSNPANPGSPNQPGDGHSPTCPLPDQNPTIEPGTNHPLPTQPFPIDGTFTVGASGKVSFDFVFDGGDYTGQFGIFNLVGMNQYADDSTAFAQEAIRRSLSQSNLGYVVIDDVAEGANPQVDLGGAANFNHGEYLGAKTFQLEAGAQYGFMFVPNGAIDASSVNSLGDDAPLFSTPAAHHSDLFGQSLFASVTPNVITIEDIHQEYSDRDYNDMVVEIKGVTLHLTPIADVINPQRDWTQSTQLPSGRTSSQWSQPNPLQPQPLDTLGLPPVDGQYGINDPNRLF</sequence>
<dbReference type="RefSeq" id="WP_264325934.1">
    <property type="nucleotide sequence ID" value="NZ_JADEXQ010000052.1"/>
</dbReference>